<protein>
    <recommendedName>
        <fullName evidence="4">Copper amine oxidase-like protein</fullName>
    </recommendedName>
</protein>
<comment type="caution">
    <text evidence="2">The sequence shown here is derived from an EMBL/GenBank/DDBJ whole genome shotgun (WGS) entry which is preliminary data.</text>
</comment>
<reference evidence="2 3" key="1">
    <citation type="submission" date="2018-06" db="EMBL/GenBank/DDBJ databases">
        <title>Genomic Encyclopedia of Type Strains, Phase III (KMG-III): the genomes of soil and plant-associated and newly described type strains.</title>
        <authorList>
            <person name="Whitman W."/>
        </authorList>
    </citation>
    <scope>NUCLEOTIDE SEQUENCE [LARGE SCALE GENOMIC DNA]</scope>
    <source>
        <strain evidence="2 3">CECT 7022</strain>
    </source>
</reference>
<keyword evidence="1" id="KW-0732">Signal</keyword>
<proteinExistence type="predicted"/>
<sequence length="63" mass="6477">MRISKFLVMSALTLAMAGFGSSVNAAVSPASGSTVNIKSNVLGEKSFTGLIIKGHTMLISMDS</sequence>
<organism evidence="2 3">
    <name type="scientific">Paenibacillus barcinonensis</name>
    <dbReference type="NCBI Taxonomy" id="198119"/>
    <lineage>
        <taxon>Bacteria</taxon>
        <taxon>Bacillati</taxon>
        <taxon>Bacillota</taxon>
        <taxon>Bacilli</taxon>
        <taxon>Bacillales</taxon>
        <taxon>Paenibacillaceae</taxon>
        <taxon>Paenibacillus</taxon>
    </lineage>
</organism>
<dbReference type="RefSeq" id="WP_110898612.1">
    <property type="nucleotide sequence ID" value="NZ_QJSW01000018.1"/>
</dbReference>
<dbReference type="AlphaFoldDB" id="A0A2V4VLC2"/>
<evidence type="ECO:0008006" key="4">
    <source>
        <dbReference type="Google" id="ProtNLM"/>
    </source>
</evidence>
<evidence type="ECO:0000256" key="1">
    <source>
        <dbReference type="SAM" id="SignalP"/>
    </source>
</evidence>
<name>A0A2V4VLC2_PAEBA</name>
<feature type="signal peptide" evidence="1">
    <location>
        <begin position="1"/>
        <end position="25"/>
    </location>
</feature>
<gene>
    <name evidence="2" type="ORF">DFQ00_11882</name>
</gene>
<evidence type="ECO:0000313" key="2">
    <source>
        <dbReference type="EMBL" id="PYE45650.1"/>
    </source>
</evidence>
<dbReference type="EMBL" id="QJSW01000018">
    <property type="protein sequence ID" value="PYE45650.1"/>
    <property type="molecule type" value="Genomic_DNA"/>
</dbReference>
<dbReference type="Proteomes" id="UP000247790">
    <property type="component" value="Unassembled WGS sequence"/>
</dbReference>
<accession>A0A2V4VLC2</accession>
<evidence type="ECO:0000313" key="3">
    <source>
        <dbReference type="Proteomes" id="UP000247790"/>
    </source>
</evidence>
<feature type="chain" id="PRO_5015922764" description="Copper amine oxidase-like protein" evidence="1">
    <location>
        <begin position="26"/>
        <end position="63"/>
    </location>
</feature>